<dbReference type="Gene3D" id="6.20.330.10">
    <property type="match status" value="1"/>
</dbReference>
<dbReference type="Proteomes" id="UP000698963">
    <property type="component" value="Unassembled WGS sequence"/>
</dbReference>
<accession>A0A921DRN2</accession>
<gene>
    <name evidence="6" type="primary">sppA</name>
    <name evidence="6" type="ORF">K8W16_09345</name>
</gene>
<dbReference type="InterPro" id="IPR033855">
    <property type="entry name" value="Protein_C"/>
</dbReference>
<comment type="similarity">
    <text evidence="1">Belongs to the peptidase S49 family.</text>
</comment>
<evidence type="ECO:0000256" key="1">
    <source>
        <dbReference type="ARBA" id="ARBA00008683"/>
    </source>
</evidence>
<proteinExistence type="inferred from homology"/>
<sequence length="427" mass="46199">MPTNNNISPTLPREWAILPETLDVLLHQAARVARQNARTTPEPTGDLDYQLDGSVAIVPVHGALAKNGLFFFGWKLCDGMRDIASCLRRAAADSRVKAIMLDVDSPGGTVDGIEELAEAVSQVGLMKPVYAFADGLMASAAYWLSCSAREIAAPATAQVGSIGVILIHREYSKALEENGIACNIIAAGHYKAAGNAVEPLSEEMRSYLQAGVDETYDLFLKAVEKGRGVDREKSLTMADGKIFSGSEALSKGLIDRVCSRSEFLQHIKEGVPMNSTELKAQYPEAVSDLKTEFEQEHRTALSAAKEEGMKIGCEQERARMVALAAAAIGEEAGATLKELAESDMTPEQFDKVKKVLASSGSRLDALRQAHSGTDVAPRGSAPRNAAGFEQLVDNYMVEHNARRGEAVRAIAEKYPDVHQKWLKELQN</sequence>
<evidence type="ECO:0000313" key="7">
    <source>
        <dbReference type="Proteomes" id="UP000698963"/>
    </source>
</evidence>
<dbReference type="CDD" id="cd07022">
    <property type="entry name" value="S49_Sppa_36K_type"/>
    <property type="match status" value="1"/>
</dbReference>
<evidence type="ECO:0000259" key="5">
    <source>
        <dbReference type="Pfam" id="PF01343"/>
    </source>
</evidence>
<evidence type="ECO:0000313" key="6">
    <source>
        <dbReference type="EMBL" id="HJD97835.1"/>
    </source>
</evidence>
<protein>
    <submittedName>
        <fullName evidence="6">Signal peptide peptidase SppA</fullName>
    </submittedName>
</protein>
<dbReference type="PANTHER" id="PTHR42987">
    <property type="entry name" value="PEPTIDASE S49"/>
    <property type="match status" value="1"/>
</dbReference>
<keyword evidence="4" id="KW-0720">Serine protease</keyword>
<dbReference type="EMBL" id="DYZA01000187">
    <property type="protein sequence ID" value="HJD97835.1"/>
    <property type="molecule type" value="Genomic_DNA"/>
</dbReference>
<dbReference type="PANTHER" id="PTHR42987:SF4">
    <property type="entry name" value="PROTEASE SOHB-RELATED"/>
    <property type="match status" value="1"/>
</dbReference>
<evidence type="ECO:0000256" key="2">
    <source>
        <dbReference type="ARBA" id="ARBA00022670"/>
    </source>
</evidence>
<dbReference type="GO" id="GO:0006508">
    <property type="term" value="P:proteolysis"/>
    <property type="evidence" value="ECO:0007669"/>
    <property type="project" value="UniProtKB-KW"/>
</dbReference>
<reference evidence="6" key="2">
    <citation type="submission" date="2021-09" db="EMBL/GenBank/DDBJ databases">
        <authorList>
            <person name="Gilroy R."/>
        </authorList>
    </citation>
    <scope>NUCLEOTIDE SEQUENCE</scope>
    <source>
        <strain evidence="6">ChiGjej2B2-19336</strain>
    </source>
</reference>
<dbReference type="RefSeq" id="WP_304122887.1">
    <property type="nucleotide sequence ID" value="NZ_DYZA01000187.1"/>
</dbReference>
<dbReference type="InterPro" id="IPR004635">
    <property type="entry name" value="Pept_S49_SppA"/>
</dbReference>
<keyword evidence="3" id="KW-0378">Hydrolase</keyword>
<evidence type="ECO:0000256" key="4">
    <source>
        <dbReference type="ARBA" id="ARBA00022825"/>
    </source>
</evidence>
<feature type="domain" description="Peptidase S49" evidence="5">
    <location>
        <begin position="127"/>
        <end position="270"/>
    </location>
</feature>
<dbReference type="GO" id="GO:0008236">
    <property type="term" value="F:serine-type peptidase activity"/>
    <property type="evidence" value="ECO:0007669"/>
    <property type="project" value="UniProtKB-KW"/>
</dbReference>
<dbReference type="SUPFAM" id="SSF52096">
    <property type="entry name" value="ClpP/crotonase"/>
    <property type="match status" value="1"/>
</dbReference>
<comment type="caution">
    <text evidence="6">The sequence shown here is derived from an EMBL/GenBank/DDBJ whole genome shotgun (WGS) entry which is preliminary data.</text>
</comment>
<dbReference type="Gene3D" id="3.90.226.10">
    <property type="entry name" value="2-enoyl-CoA Hydratase, Chain A, domain 1"/>
    <property type="match status" value="1"/>
</dbReference>
<keyword evidence="2" id="KW-0645">Protease</keyword>
<dbReference type="InterPro" id="IPR002142">
    <property type="entry name" value="Peptidase_S49"/>
</dbReference>
<dbReference type="Pfam" id="PF01343">
    <property type="entry name" value="Peptidase_S49"/>
    <property type="match status" value="1"/>
</dbReference>
<name>A0A921DRN2_9BACT</name>
<reference evidence="6" key="1">
    <citation type="journal article" date="2021" name="PeerJ">
        <title>Extensive microbial diversity within the chicken gut microbiome revealed by metagenomics and culture.</title>
        <authorList>
            <person name="Gilroy R."/>
            <person name="Ravi A."/>
            <person name="Getino M."/>
            <person name="Pursley I."/>
            <person name="Horton D.L."/>
            <person name="Alikhan N.F."/>
            <person name="Baker D."/>
            <person name="Gharbi K."/>
            <person name="Hall N."/>
            <person name="Watson M."/>
            <person name="Adriaenssens E.M."/>
            <person name="Foster-Nyarko E."/>
            <person name="Jarju S."/>
            <person name="Secka A."/>
            <person name="Antonio M."/>
            <person name="Oren A."/>
            <person name="Chaudhuri R.R."/>
            <person name="La Ragione R."/>
            <person name="Hildebrand F."/>
            <person name="Pallen M.J."/>
        </authorList>
    </citation>
    <scope>NUCLEOTIDE SEQUENCE</scope>
    <source>
        <strain evidence="6">ChiGjej2B2-19336</strain>
    </source>
</reference>
<dbReference type="AlphaFoldDB" id="A0A921DRN2"/>
<organism evidence="6 7">
    <name type="scientific">Mailhella massiliensis</name>
    <dbReference type="NCBI Taxonomy" id="1903261"/>
    <lineage>
        <taxon>Bacteria</taxon>
        <taxon>Pseudomonadati</taxon>
        <taxon>Thermodesulfobacteriota</taxon>
        <taxon>Desulfovibrionia</taxon>
        <taxon>Desulfovibrionales</taxon>
        <taxon>Desulfovibrionaceae</taxon>
        <taxon>Mailhella</taxon>
    </lineage>
</organism>
<dbReference type="InterPro" id="IPR029045">
    <property type="entry name" value="ClpP/crotonase-like_dom_sf"/>
</dbReference>
<dbReference type="NCBIfam" id="TIGR00706">
    <property type="entry name" value="SppA_dom"/>
    <property type="match status" value="1"/>
</dbReference>
<evidence type="ECO:0000256" key="3">
    <source>
        <dbReference type="ARBA" id="ARBA00022801"/>
    </source>
</evidence>